<sequence length="167" mass="18521">MIQAVNRTQESYPVDQSQAAPFRNKSVQGLSEEEIKKIQKLKQRDREVRTHEQAHIAAGGRYVRGAARFEYERGPDGKLYAVGGEVSLDVSPVPNDPEATIEKMQVIKRAALAPAQPSAQDRLIAARADMEIQQARQELLSRKAQDAYTGYRFSGSSDGQTTLSIYA</sequence>
<dbReference type="RefSeq" id="WP_093396300.1">
    <property type="nucleotide sequence ID" value="NZ_FOUU01000012.1"/>
</dbReference>
<dbReference type="EMBL" id="FOUU01000012">
    <property type="protein sequence ID" value="SFN06493.1"/>
    <property type="molecule type" value="Genomic_DNA"/>
</dbReference>
<proteinExistence type="predicted"/>
<evidence type="ECO:0000256" key="1">
    <source>
        <dbReference type="SAM" id="MobiDB-lite"/>
    </source>
</evidence>
<feature type="region of interest" description="Disordered" evidence="1">
    <location>
        <begin position="1"/>
        <end position="28"/>
    </location>
</feature>
<dbReference type="Pfam" id="PF12118">
    <property type="entry name" value="SprA-related"/>
    <property type="match status" value="1"/>
</dbReference>
<gene>
    <name evidence="2" type="ORF">SAMN05660836_02536</name>
</gene>
<name>A0A1I4VZ28_9BACT</name>
<organism evidence="2 3">
    <name type="scientific">Thermodesulforhabdus norvegica</name>
    <dbReference type="NCBI Taxonomy" id="39841"/>
    <lineage>
        <taxon>Bacteria</taxon>
        <taxon>Pseudomonadati</taxon>
        <taxon>Thermodesulfobacteriota</taxon>
        <taxon>Syntrophobacteria</taxon>
        <taxon>Syntrophobacterales</taxon>
        <taxon>Thermodesulforhabdaceae</taxon>
        <taxon>Thermodesulforhabdus</taxon>
    </lineage>
</organism>
<reference evidence="2 3" key="1">
    <citation type="submission" date="2016-10" db="EMBL/GenBank/DDBJ databases">
        <authorList>
            <person name="de Groot N.N."/>
        </authorList>
    </citation>
    <scope>NUCLEOTIDE SEQUENCE [LARGE SCALE GENOMIC DNA]</scope>
    <source>
        <strain evidence="2 3">DSM 9990</strain>
    </source>
</reference>
<keyword evidence="3" id="KW-1185">Reference proteome</keyword>
<protein>
    <submittedName>
        <fullName evidence="2">SprA-related family protein</fullName>
    </submittedName>
</protein>
<accession>A0A1I4VZ28</accession>
<dbReference type="AlphaFoldDB" id="A0A1I4VZ28"/>
<evidence type="ECO:0000313" key="2">
    <source>
        <dbReference type="EMBL" id="SFN06493.1"/>
    </source>
</evidence>
<evidence type="ECO:0000313" key="3">
    <source>
        <dbReference type="Proteomes" id="UP000199611"/>
    </source>
</evidence>
<dbReference type="STRING" id="39841.SAMN05660836_02536"/>
<dbReference type="InterPro" id="IPR021973">
    <property type="entry name" value="SprA-related"/>
</dbReference>
<dbReference type="OrthoDB" id="9812722at2"/>
<dbReference type="Proteomes" id="UP000199611">
    <property type="component" value="Unassembled WGS sequence"/>
</dbReference>